<feature type="transmembrane region" description="Helical" evidence="7">
    <location>
        <begin position="85"/>
        <end position="104"/>
    </location>
</feature>
<organism evidence="9 10">
    <name type="scientific">Vreelandella alkaliphila</name>
    <dbReference type="NCBI Taxonomy" id="272774"/>
    <lineage>
        <taxon>Bacteria</taxon>
        <taxon>Pseudomonadati</taxon>
        <taxon>Pseudomonadota</taxon>
        <taxon>Gammaproteobacteria</taxon>
        <taxon>Oceanospirillales</taxon>
        <taxon>Halomonadaceae</taxon>
        <taxon>Vreelandella</taxon>
    </lineage>
</organism>
<evidence type="ECO:0000256" key="2">
    <source>
        <dbReference type="ARBA" id="ARBA00022450"/>
    </source>
</evidence>
<dbReference type="CDD" id="cd05931">
    <property type="entry name" value="FAAL"/>
    <property type="match status" value="1"/>
</dbReference>
<keyword evidence="7" id="KW-0812">Transmembrane</keyword>
<keyword evidence="7" id="KW-0472">Membrane</keyword>
<dbReference type="InterPro" id="IPR025110">
    <property type="entry name" value="AMP-bd_C"/>
</dbReference>
<accession>A0ABX4HLU7</accession>
<evidence type="ECO:0000256" key="4">
    <source>
        <dbReference type="ARBA" id="ARBA00022832"/>
    </source>
</evidence>
<name>A0ABX4HLU7_9GAMM</name>
<dbReference type="Gene3D" id="3.40.50.12780">
    <property type="entry name" value="N-terminal domain of ligase-like"/>
    <property type="match status" value="1"/>
</dbReference>
<dbReference type="SUPFAM" id="SSF47336">
    <property type="entry name" value="ACP-like"/>
    <property type="match status" value="2"/>
</dbReference>
<evidence type="ECO:0000313" key="10">
    <source>
        <dbReference type="Proteomes" id="UP000218675"/>
    </source>
</evidence>
<evidence type="ECO:0000256" key="3">
    <source>
        <dbReference type="ARBA" id="ARBA00022553"/>
    </source>
</evidence>
<dbReference type="SMART" id="SM00823">
    <property type="entry name" value="PKS_PP"/>
    <property type="match status" value="2"/>
</dbReference>
<evidence type="ECO:0000256" key="7">
    <source>
        <dbReference type="SAM" id="Phobius"/>
    </source>
</evidence>
<gene>
    <name evidence="9" type="ORF">CK497_02400</name>
</gene>
<keyword evidence="2" id="KW-0596">Phosphopantetheine</keyword>
<keyword evidence="5" id="KW-0443">Lipid metabolism</keyword>
<keyword evidence="3" id="KW-0597">Phosphoprotein</keyword>
<dbReference type="Gene3D" id="3.30.300.30">
    <property type="match status" value="2"/>
</dbReference>
<protein>
    <submittedName>
        <fullName evidence="9">Non-ribosomal peptide synthetase</fullName>
    </submittedName>
</protein>
<dbReference type="CDD" id="cd19531">
    <property type="entry name" value="LCL_NRPS-like"/>
    <property type="match status" value="1"/>
</dbReference>
<dbReference type="Pfam" id="PF00668">
    <property type="entry name" value="Condensation"/>
    <property type="match status" value="1"/>
</dbReference>
<dbReference type="CDD" id="cd17646">
    <property type="entry name" value="A_NRPS_AB3403-like"/>
    <property type="match status" value="1"/>
</dbReference>
<dbReference type="Pfam" id="PF00501">
    <property type="entry name" value="AMP-binding"/>
    <property type="match status" value="2"/>
</dbReference>
<dbReference type="InterPro" id="IPR006162">
    <property type="entry name" value="Ppantetheine_attach_site"/>
</dbReference>
<keyword evidence="4" id="KW-0276">Fatty acid metabolism</keyword>
<evidence type="ECO:0000256" key="5">
    <source>
        <dbReference type="ARBA" id="ARBA00023098"/>
    </source>
</evidence>
<dbReference type="InterPro" id="IPR001242">
    <property type="entry name" value="Condensation_dom"/>
</dbReference>
<dbReference type="PANTHER" id="PTHR45527">
    <property type="entry name" value="NONRIBOSOMAL PEPTIDE SYNTHETASE"/>
    <property type="match status" value="1"/>
</dbReference>
<feature type="domain" description="Carrier" evidence="8">
    <location>
        <begin position="1690"/>
        <end position="1765"/>
    </location>
</feature>
<keyword evidence="10" id="KW-1185">Reference proteome</keyword>
<dbReference type="InterPro" id="IPR040097">
    <property type="entry name" value="FAAL/FAAC"/>
</dbReference>
<dbReference type="InterPro" id="IPR045851">
    <property type="entry name" value="AMP-bd_C_sf"/>
</dbReference>
<dbReference type="PROSITE" id="PS00012">
    <property type="entry name" value="PHOSPHOPANTETHEINE"/>
    <property type="match status" value="2"/>
</dbReference>
<dbReference type="PROSITE" id="PS00455">
    <property type="entry name" value="AMP_BINDING"/>
    <property type="match status" value="1"/>
</dbReference>
<dbReference type="Pfam" id="PF00550">
    <property type="entry name" value="PP-binding"/>
    <property type="match status" value="2"/>
</dbReference>
<dbReference type="InterPro" id="IPR010071">
    <property type="entry name" value="AA_adenyl_dom"/>
</dbReference>
<feature type="domain" description="Carrier" evidence="8">
    <location>
        <begin position="622"/>
        <end position="704"/>
    </location>
</feature>
<dbReference type="NCBIfam" id="TIGR01733">
    <property type="entry name" value="AA-adenyl-dom"/>
    <property type="match status" value="1"/>
</dbReference>
<dbReference type="PANTHER" id="PTHR45527:SF1">
    <property type="entry name" value="FATTY ACID SYNTHASE"/>
    <property type="match status" value="1"/>
</dbReference>
<dbReference type="SUPFAM" id="SSF52777">
    <property type="entry name" value="CoA-dependent acyltransferases"/>
    <property type="match status" value="2"/>
</dbReference>
<dbReference type="EMBL" id="NSKA01000001">
    <property type="protein sequence ID" value="PAU73473.1"/>
    <property type="molecule type" value="Genomic_DNA"/>
</dbReference>
<dbReference type="Gene3D" id="3.30.559.30">
    <property type="entry name" value="Nonribosomal peptide synthetase, condensation domain"/>
    <property type="match status" value="1"/>
</dbReference>
<dbReference type="InterPro" id="IPR036736">
    <property type="entry name" value="ACP-like_sf"/>
</dbReference>
<dbReference type="PROSITE" id="PS50075">
    <property type="entry name" value="CARRIER"/>
    <property type="match status" value="2"/>
</dbReference>
<evidence type="ECO:0000256" key="6">
    <source>
        <dbReference type="SAM" id="MobiDB-lite"/>
    </source>
</evidence>
<feature type="compositionally biased region" description="Polar residues" evidence="6">
    <location>
        <begin position="618"/>
        <end position="627"/>
    </location>
</feature>
<evidence type="ECO:0000313" key="9">
    <source>
        <dbReference type="EMBL" id="PAU73473.1"/>
    </source>
</evidence>
<evidence type="ECO:0000259" key="8">
    <source>
        <dbReference type="PROSITE" id="PS50075"/>
    </source>
</evidence>
<dbReference type="Gene3D" id="2.30.38.10">
    <property type="entry name" value="Luciferase, Domain 3"/>
    <property type="match status" value="1"/>
</dbReference>
<dbReference type="InterPro" id="IPR000873">
    <property type="entry name" value="AMP-dep_synth/lig_dom"/>
</dbReference>
<reference evidence="9 10" key="1">
    <citation type="submission" date="2017-08" db="EMBL/GenBank/DDBJ databases">
        <title>Halomonas binhaiensis sp. nov., isolated from saline alkaline soil.</title>
        <authorList>
            <person name="Wang D."/>
            <person name="Zhang G."/>
        </authorList>
    </citation>
    <scope>NUCLEOTIDE SEQUENCE [LARGE SCALE GENOMIC DNA]</scope>
    <source>
        <strain evidence="9 10">WN018</strain>
    </source>
</reference>
<dbReference type="SUPFAM" id="SSF56801">
    <property type="entry name" value="Acetyl-CoA synthetase-like"/>
    <property type="match status" value="2"/>
</dbReference>
<dbReference type="Gene3D" id="1.10.1200.10">
    <property type="entry name" value="ACP-like"/>
    <property type="match status" value="2"/>
</dbReference>
<dbReference type="Gene3D" id="3.30.559.10">
    <property type="entry name" value="Chloramphenicol acetyltransferase-like domain"/>
    <property type="match status" value="1"/>
</dbReference>
<dbReference type="InterPro" id="IPR042099">
    <property type="entry name" value="ANL_N_sf"/>
</dbReference>
<proteinExistence type="predicted"/>
<dbReference type="InterPro" id="IPR020845">
    <property type="entry name" value="AMP-binding_CS"/>
</dbReference>
<evidence type="ECO:0000256" key="1">
    <source>
        <dbReference type="ARBA" id="ARBA00001957"/>
    </source>
</evidence>
<comment type="cofactor">
    <cofactor evidence="1">
        <name>pantetheine 4'-phosphate</name>
        <dbReference type="ChEBI" id="CHEBI:47942"/>
    </cofactor>
</comment>
<dbReference type="InterPro" id="IPR020806">
    <property type="entry name" value="PKS_PP-bd"/>
</dbReference>
<dbReference type="InterPro" id="IPR009081">
    <property type="entry name" value="PP-bd_ACP"/>
</dbReference>
<sequence length="1788" mass="196002">MNIRHAQTMNSHPSHNDAFNSYAEHLSRLARERPSDRALIVVNAQGETILDYATLERRSRALASELQQRFPAGERALILLDNDEHYVVAFFACLYAGVIAVPVFPPESAKQQHLARLLAIAADSQAVCVLTSTTIIDVVASANEGFGSAELIPVDAVDESRAEHWVEHHPKRDDIAFLQYTSGSTATPKGVMVSHGNLMANERAIETGFSIGTDDVFVSWLPLYHDMGLIGGLLQPIYRGIPAVLMSPTFFLQRPVRWLEAISRHRGTVSGGPDFAYRLCLERIRDEQLEALDLSSWRVAFSGAEPVRHDTLTGFIERFRPAGFAADAAAPCYGLAEATLLVSCNSRGTGVVGTAFSQQSLAEGKAASKAEGNTQVGCGTSQPDHAIDIVDPEEFHSLPEGDVGEIWVNGPSVAHGYWQNPGATAHTFVTRDGVSWQRTDANDSGAHNTDAQGHDARWLRTGDLGFLHQGQLYIAGRIKDLIILRGHNVYPQDIESAIEAEVEAVRKGRVAAFAVTTPEGAEGIGVAAEVSRGMQKLVPAEKLIEALREAVGSACHEPLSVALLLNPGGLPKTSSGKLQRSACRQGWETGSLDAYAIHAFGHFASGGDDDASGGKASQSTAESGSETEQALAKLWRQVLGDDETLSQSKPLGRDAHFFASGGNSLAAVQLASRISDHWAIDFSAKSVFERSSLGAMANEVERISSDHVNSGRSPIPILSPTHRAEPLPLSHDQQRLWFLWQLDPESTAYHIGGVLRLSGHLNIDAMRDAFDGLIARHESLRTSFDVDSEGAPKQSIRPDVSFGLEVVDFCGMSADKVQQHEEGTIRRLNDEPFDLSEGPLLRAVLLRLSADEYALVVVMHHIISDGVSMQIMLDELAASYHAQMRGEPVQLPDLSIQYADYAVWQREWLASGEGERQLAYWQQQLGSEHSTLDLPTDHPRQKLRVKRAGQHAFSLPKELLVGLRRLAESQNTSLFTVLLAGFQGLLHRYSGQQEIRVGVPVANRQRQEIEGAIGFFVNTLVLRNDIDSRYSFETILTQCQNAVIGALAHSSLPFEQLVEALQPARSSTHNPLFQVMFNYRQENLTAFQTLPDLTLTESGFLQQDAQFDLTLEVRDLPDGQLKFSMVYASELFEPETIQRLAGYFETLLQRLLASPGQALGDIELLENSEQQQLIQWGVNFQGYSDAAPVHHLIEQQTAATPETTALVFADQSLSYAELNTHANHLAHYLIGLGVRPETRVGIAMERSIEMVVGLLAILKAGGAYVPLDPEYPSERLAFIAEDSSIELLLTQHHLRGSLPVADGLSVVELDRLDIAHHASSNPAVVLHGDHLAYVIYTSGSTGRPKGAAIRHDALTNCMIWMQETYQITDTDAVLHKAPFGFDVSVWEIFWPLSVGARLVIAQPGDHRDPERIIELIQRQGVTTLNFVPSMLKAFLAYPDVKAKTRLKHIMCGGEAVPATLQQDVAECLDGAHLHDLYGPTETTIHVTHWWCRDETHRQIPIGRPISDTRTYVLDGGLNLVPPGVAGELYLGGVSLARGYLNRSDLTAERFVADPFTEGERLYRTGDLVRWRDDGQLEYLGRLDHQVKIRGLRIELGEIEAELLAQPEVREAVVVAQEGPGASRLVAYVIPQAGSQLDTSSLREALGQKLPDYMVPGVVVALEALPLNANGKVDRKALPEPELASGSQYEPPQGEVEEALAAIWSEVLGGEQLGRHDNFFEVGGHSLAAIQISARFTQRFGETLPVRLIFEHPTLAKMATRVALQQVNADGGRAKRLSTMDQLLNELEE</sequence>
<dbReference type="InterPro" id="IPR023213">
    <property type="entry name" value="CAT-like_dom_sf"/>
</dbReference>
<keyword evidence="7" id="KW-1133">Transmembrane helix</keyword>
<dbReference type="Proteomes" id="UP000218675">
    <property type="component" value="Unassembled WGS sequence"/>
</dbReference>
<comment type="caution">
    <text evidence="9">The sequence shown here is derived from an EMBL/GenBank/DDBJ whole genome shotgun (WGS) entry which is preliminary data.</text>
</comment>
<dbReference type="Pfam" id="PF13193">
    <property type="entry name" value="AMP-binding_C"/>
    <property type="match status" value="1"/>
</dbReference>
<dbReference type="Gene3D" id="3.40.50.980">
    <property type="match status" value="2"/>
</dbReference>
<feature type="region of interest" description="Disordered" evidence="6">
    <location>
        <begin position="608"/>
        <end position="627"/>
    </location>
</feature>